<name>A0ABT0G689_9ACTN</name>
<evidence type="ECO:0000256" key="2">
    <source>
        <dbReference type="SAM" id="Phobius"/>
    </source>
</evidence>
<evidence type="ECO:0000313" key="3">
    <source>
        <dbReference type="EMBL" id="MCK2220130.1"/>
    </source>
</evidence>
<feature type="transmembrane region" description="Helical" evidence="2">
    <location>
        <begin position="137"/>
        <end position="159"/>
    </location>
</feature>
<organism evidence="3 4">
    <name type="scientific">Actinomadura luzonensis</name>
    <dbReference type="NCBI Taxonomy" id="2805427"/>
    <lineage>
        <taxon>Bacteria</taxon>
        <taxon>Bacillati</taxon>
        <taxon>Actinomycetota</taxon>
        <taxon>Actinomycetes</taxon>
        <taxon>Streptosporangiales</taxon>
        <taxon>Thermomonosporaceae</taxon>
        <taxon>Actinomadura</taxon>
    </lineage>
</organism>
<dbReference type="EMBL" id="JAKRKC020000002">
    <property type="protein sequence ID" value="MCK2220130.1"/>
    <property type="molecule type" value="Genomic_DNA"/>
</dbReference>
<feature type="transmembrane region" description="Helical" evidence="2">
    <location>
        <begin position="112"/>
        <end position="131"/>
    </location>
</feature>
<evidence type="ECO:0008006" key="5">
    <source>
        <dbReference type="Google" id="ProtNLM"/>
    </source>
</evidence>
<evidence type="ECO:0000256" key="1">
    <source>
        <dbReference type="SAM" id="MobiDB-lite"/>
    </source>
</evidence>
<evidence type="ECO:0000313" key="4">
    <source>
        <dbReference type="Proteomes" id="UP001317259"/>
    </source>
</evidence>
<comment type="caution">
    <text evidence="3">The sequence shown here is derived from an EMBL/GenBank/DDBJ whole genome shotgun (WGS) entry which is preliminary data.</text>
</comment>
<sequence>MPLDSPPRPDGVTTWEEYVAALRTLRLWAGARGDAELAANAPGLTVAEVRRVLGETRRAVPDRRAAELIVRACLLLREWPEEEIGAEQRVWRAAWDGVLAAVHRPRGGRGRAVAAGVLLPAVTGVAVNLATSNTGDPWAWGAVGLVLVAHASLLAAGPARWVREPVLVGTASAVAVAVTVALVLAFDAAAPPPASRAALPSGSPPPAPEACRETPVRPAIIRPDDPDLRRTWRFGYSCPNDPAPVHLGPDATTRTTGLLKTTVSLFLCRTGKAGRYWYRTVADVAYEGRGWGYVSEAYVHAPHPVPGLAPCPG</sequence>
<feature type="region of interest" description="Disordered" evidence="1">
    <location>
        <begin position="195"/>
        <end position="216"/>
    </location>
</feature>
<keyword evidence="4" id="KW-1185">Reference proteome</keyword>
<keyword evidence="2" id="KW-0812">Transmembrane</keyword>
<reference evidence="3 4" key="1">
    <citation type="submission" date="2022-04" db="EMBL/GenBank/DDBJ databases">
        <title>Genome draft of Actinomadura sp. ATCC 31491.</title>
        <authorList>
            <person name="Shi X."/>
            <person name="Du Y."/>
        </authorList>
    </citation>
    <scope>NUCLEOTIDE SEQUENCE [LARGE SCALE GENOMIC DNA]</scope>
    <source>
        <strain evidence="3 4">ATCC 31491</strain>
    </source>
</reference>
<feature type="transmembrane region" description="Helical" evidence="2">
    <location>
        <begin position="166"/>
        <end position="186"/>
    </location>
</feature>
<accession>A0ABT0G689</accession>
<proteinExistence type="predicted"/>
<dbReference type="Proteomes" id="UP001317259">
    <property type="component" value="Unassembled WGS sequence"/>
</dbReference>
<protein>
    <recommendedName>
        <fullName evidence="5">SH3 domain-containing protein</fullName>
    </recommendedName>
</protein>
<gene>
    <name evidence="3" type="ORF">MF672_040990</name>
</gene>
<keyword evidence="2" id="KW-1133">Transmembrane helix</keyword>
<keyword evidence="2" id="KW-0472">Membrane</keyword>